<evidence type="ECO:0000313" key="4">
    <source>
        <dbReference type="EMBL" id="WBO64744.1"/>
    </source>
</evidence>
<gene>
    <name evidence="4" type="ORF">O1G22_18820</name>
</gene>
<evidence type="ECO:0000256" key="1">
    <source>
        <dbReference type="ARBA" id="ARBA00023002"/>
    </source>
</evidence>
<dbReference type="EMBL" id="CP115300">
    <property type="protein sequence ID" value="WBO64744.1"/>
    <property type="molecule type" value="Genomic_DNA"/>
</dbReference>
<dbReference type="InterPro" id="IPR006076">
    <property type="entry name" value="FAD-dep_OxRdtase"/>
</dbReference>
<feature type="domain" description="FAD dependent oxidoreductase" evidence="3">
    <location>
        <begin position="5"/>
        <end position="358"/>
    </location>
</feature>
<dbReference type="Pfam" id="PF01266">
    <property type="entry name" value="DAO"/>
    <property type="match status" value="1"/>
</dbReference>
<keyword evidence="5" id="KW-1185">Reference proteome</keyword>
<proteinExistence type="predicted"/>
<organism evidence="4 5">
    <name type="scientific">Streptomyces camelliae</name>
    <dbReference type="NCBI Taxonomy" id="3004093"/>
    <lineage>
        <taxon>Bacteria</taxon>
        <taxon>Bacillati</taxon>
        <taxon>Actinomycetota</taxon>
        <taxon>Actinomycetes</taxon>
        <taxon>Kitasatosporales</taxon>
        <taxon>Streptomycetaceae</taxon>
        <taxon>Streptomyces</taxon>
    </lineage>
</organism>
<accession>A0ABY7P5D7</accession>
<dbReference type="InterPro" id="IPR036188">
    <property type="entry name" value="FAD/NAD-bd_sf"/>
</dbReference>
<dbReference type="RefSeq" id="WP_270082402.1">
    <property type="nucleotide sequence ID" value="NZ_CP115300.1"/>
</dbReference>
<dbReference type="PANTHER" id="PTHR13847">
    <property type="entry name" value="SARCOSINE DEHYDROGENASE-RELATED"/>
    <property type="match status" value="1"/>
</dbReference>
<feature type="signal peptide" evidence="2">
    <location>
        <begin position="1"/>
        <end position="21"/>
    </location>
</feature>
<reference evidence="4 5" key="1">
    <citation type="submission" date="2022-12" db="EMBL/GenBank/DDBJ databases">
        <authorList>
            <person name="Mo P."/>
        </authorList>
    </citation>
    <scope>NUCLEOTIDE SEQUENCE [LARGE SCALE GENOMIC DNA]</scope>
    <source>
        <strain evidence="4 5">HUAS 2-6</strain>
    </source>
</reference>
<dbReference type="PANTHER" id="PTHR13847:SF289">
    <property type="entry name" value="GLYCINE OXIDASE"/>
    <property type="match status" value="1"/>
</dbReference>
<evidence type="ECO:0000256" key="2">
    <source>
        <dbReference type="SAM" id="SignalP"/>
    </source>
</evidence>
<feature type="chain" id="PRO_5045858678" evidence="2">
    <location>
        <begin position="22"/>
        <end position="384"/>
    </location>
</feature>
<name>A0ABY7P5D7_9ACTN</name>
<dbReference type="Gene3D" id="3.30.9.10">
    <property type="entry name" value="D-Amino Acid Oxidase, subunit A, domain 2"/>
    <property type="match status" value="1"/>
</dbReference>
<dbReference type="Proteomes" id="UP001212326">
    <property type="component" value="Chromosome"/>
</dbReference>
<keyword evidence="1" id="KW-0560">Oxidoreductase</keyword>
<sequence>MNTPRVVIVGGGLLGASVAHALAVRAVPVTLLDAAAPGTGASASTFAWANAQKKKPEAYFRLNAEGLAEYHRLAETAAGRRWFHPVGNVEIATDAASSAALDAVVADLTERGYRAERITGRQAAGLDPVIDPDRVLDAAWFPDEGWVDTERMVADLLDDAVAVGAEVRAHCPVARFEQSGARTKVVLADGEEILADQVVCAAGAATGRLLADSGVTVPLVEEGDRRLRAPGDERYTAVGGLADTAALRVPLRRILHTPDMGLRPAPGGRVVLGGDGAGSRVPRTDHGIFGLGPMLIDRARKVFPAFADVPVERVRVGVRPLPADGLTVAGFTEPLPGLYALVTHSGVTLAPYLAWLVTGELLDGREAPELAAFRPTRFAGPGHR</sequence>
<dbReference type="Gene3D" id="3.50.50.60">
    <property type="entry name" value="FAD/NAD(P)-binding domain"/>
    <property type="match status" value="1"/>
</dbReference>
<keyword evidence="2" id="KW-0732">Signal</keyword>
<evidence type="ECO:0000313" key="5">
    <source>
        <dbReference type="Proteomes" id="UP001212326"/>
    </source>
</evidence>
<evidence type="ECO:0000259" key="3">
    <source>
        <dbReference type="Pfam" id="PF01266"/>
    </source>
</evidence>
<dbReference type="SUPFAM" id="SSF51905">
    <property type="entry name" value="FAD/NAD(P)-binding domain"/>
    <property type="match status" value="1"/>
</dbReference>
<dbReference type="PRINTS" id="PR00420">
    <property type="entry name" value="RNGMNOXGNASE"/>
</dbReference>
<protein>
    <submittedName>
        <fullName evidence="4">FAD-binding oxidoreductase</fullName>
    </submittedName>
</protein>